<feature type="domain" description="Peptidase M43 pregnancy-associated plasma-A" evidence="9">
    <location>
        <begin position="172"/>
        <end position="314"/>
    </location>
</feature>
<dbReference type="SUPFAM" id="SSF55486">
    <property type="entry name" value="Metalloproteases ('zincins'), catalytic domain"/>
    <property type="match status" value="1"/>
</dbReference>
<keyword evidence="4" id="KW-0732">Signal</keyword>
<dbReference type="GO" id="GO:0006508">
    <property type="term" value="P:proteolysis"/>
    <property type="evidence" value="ECO:0007669"/>
    <property type="project" value="UniProtKB-KW"/>
</dbReference>
<name>A0A3B0R7Q3_9ZZZZ</name>
<dbReference type="Gene3D" id="2.60.40.10">
    <property type="entry name" value="Immunoglobulins"/>
    <property type="match status" value="1"/>
</dbReference>
<dbReference type="InterPro" id="IPR008754">
    <property type="entry name" value="Peptidase_M43"/>
</dbReference>
<organism evidence="11">
    <name type="scientific">hydrothermal vent metagenome</name>
    <dbReference type="NCBI Taxonomy" id="652676"/>
    <lineage>
        <taxon>unclassified sequences</taxon>
        <taxon>metagenomes</taxon>
        <taxon>ecological metagenomes</taxon>
    </lineage>
</organism>
<feature type="domain" description="Secretion system C-terminal sorting" evidence="10">
    <location>
        <begin position="566"/>
        <end position="633"/>
    </location>
</feature>
<dbReference type="Pfam" id="PF05572">
    <property type="entry name" value="Peptidase_M43"/>
    <property type="match status" value="1"/>
</dbReference>
<keyword evidence="8" id="KW-1015">Disulfide bond</keyword>
<keyword evidence="6" id="KW-0862">Zinc</keyword>
<evidence type="ECO:0000256" key="6">
    <source>
        <dbReference type="ARBA" id="ARBA00022833"/>
    </source>
</evidence>
<sequence length="640" mass="68824">MLAQEKSNLNSQQKPKNKNLVRCASDEYNAELLKNNPKMMGSKAYEDLIKRQIEINKTSINRSQGAVVYTIPVVVHVLHNGEPIGVGPNISDAQVLSQIQVLNEDYRRMVGTRGFNTNPVGADVEIEFCLAKQTPNGCPTTGIDRVNIGQNGINETSLPNALTQMDALKPSSIWDASRYMNMWSVAFNGGSGILGYAQFPGGVANTDGVVSDYRYFGSNDDPNVTLTGTFNLGRTMTHEVGHYLGLFHTFQDGCSDGDFVADTPAVATPNYGCPAGTDSCVSAGLDMIENYMEYTDDSCMNVFTNDQKTRIIATMTGAANRPSSLTSNVCNALASVNDDGSIDIEQFSLIECTVNFTPSLRITNWGTVTLTSATVAYDVDGSGSTNYNWTGSLNYGESEIINLPTLSSSSGNHVFNVLISNPNGNTDLRNCNDSASLNFAIDPSYDSTGQINLTLTPDDFGSEITWEFRASSNALLYSGGPYTNGDTTVINQVFNVVPNECYTFTIFDSQGDGICCGFGNGSYELTTDNGAVIASGGGYGTSEVTNISTASTLGVSDYFVNNGVSLYPNPTSEIINIKLARGNDLPDSYKIYNILGQLVAVREISNQLQLKVDVSSLSKGVYFVKVIKEGASTSIPFIKN</sequence>
<keyword evidence="7" id="KW-0482">Metalloprotease</keyword>
<proteinExistence type="inferred from homology"/>
<evidence type="ECO:0000256" key="4">
    <source>
        <dbReference type="ARBA" id="ARBA00022729"/>
    </source>
</evidence>
<evidence type="ECO:0000256" key="1">
    <source>
        <dbReference type="ARBA" id="ARBA00008721"/>
    </source>
</evidence>
<evidence type="ECO:0000256" key="8">
    <source>
        <dbReference type="ARBA" id="ARBA00023157"/>
    </source>
</evidence>
<dbReference type="PANTHER" id="PTHR47466">
    <property type="match status" value="1"/>
</dbReference>
<evidence type="ECO:0000256" key="2">
    <source>
        <dbReference type="ARBA" id="ARBA00022670"/>
    </source>
</evidence>
<comment type="similarity">
    <text evidence="1">Belongs to the peptidase M43B family.</text>
</comment>
<dbReference type="InterPro" id="IPR026444">
    <property type="entry name" value="Secre_tail"/>
</dbReference>
<evidence type="ECO:0000259" key="10">
    <source>
        <dbReference type="Pfam" id="PF18962"/>
    </source>
</evidence>
<dbReference type="AlphaFoldDB" id="A0A3B0R7Q3"/>
<dbReference type="Gene3D" id="3.40.390.10">
    <property type="entry name" value="Collagenase (Catalytic Domain)"/>
    <property type="match status" value="1"/>
</dbReference>
<dbReference type="CDD" id="cd04275">
    <property type="entry name" value="ZnMc_pappalysin_like"/>
    <property type="match status" value="1"/>
</dbReference>
<evidence type="ECO:0000313" key="11">
    <source>
        <dbReference type="EMBL" id="VAV83888.1"/>
    </source>
</evidence>
<gene>
    <name evidence="11" type="ORF">MNBD_BACTEROID02-177</name>
</gene>
<evidence type="ECO:0000256" key="5">
    <source>
        <dbReference type="ARBA" id="ARBA00022801"/>
    </source>
</evidence>
<keyword evidence="3" id="KW-0479">Metal-binding</keyword>
<dbReference type="GO" id="GO:0046872">
    <property type="term" value="F:metal ion binding"/>
    <property type="evidence" value="ECO:0007669"/>
    <property type="project" value="UniProtKB-KW"/>
</dbReference>
<evidence type="ECO:0000256" key="3">
    <source>
        <dbReference type="ARBA" id="ARBA00022723"/>
    </source>
</evidence>
<dbReference type="NCBIfam" id="TIGR04183">
    <property type="entry name" value="Por_Secre_tail"/>
    <property type="match status" value="1"/>
</dbReference>
<evidence type="ECO:0000256" key="7">
    <source>
        <dbReference type="ARBA" id="ARBA00023049"/>
    </source>
</evidence>
<dbReference type="GO" id="GO:0008237">
    <property type="term" value="F:metallopeptidase activity"/>
    <property type="evidence" value="ECO:0007669"/>
    <property type="project" value="UniProtKB-KW"/>
</dbReference>
<dbReference type="Pfam" id="PF18962">
    <property type="entry name" value="Por_Secre_tail"/>
    <property type="match status" value="1"/>
</dbReference>
<evidence type="ECO:0008006" key="12">
    <source>
        <dbReference type="Google" id="ProtNLM"/>
    </source>
</evidence>
<keyword evidence="2" id="KW-0645">Protease</keyword>
<keyword evidence="5" id="KW-0378">Hydrolase</keyword>
<dbReference type="InterPro" id="IPR013783">
    <property type="entry name" value="Ig-like_fold"/>
</dbReference>
<dbReference type="PANTHER" id="PTHR47466:SF1">
    <property type="entry name" value="METALLOPROTEASE MEP1 (AFU_ORTHOLOGUE AFUA_1G07730)-RELATED"/>
    <property type="match status" value="1"/>
</dbReference>
<dbReference type="InterPro" id="IPR024079">
    <property type="entry name" value="MetalloPept_cat_dom_sf"/>
</dbReference>
<protein>
    <recommendedName>
        <fullName evidence="12">Peptidase M43 pregnancy-associated plasma-A domain-containing protein</fullName>
    </recommendedName>
</protein>
<accession>A0A3B0R7Q3</accession>
<evidence type="ECO:0000259" key="9">
    <source>
        <dbReference type="Pfam" id="PF05572"/>
    </source>
</evidence>
<reference evidence="11" key="1">
    <citation type="submission" date="2018-06" db="EMBL/GenBank/DDBJ databases">
        <authorList>
            <person name="Zhirakovskaya E."/>
        </authorList>
    </citation>
    <scope>NUCLEOTIDE SEQUENCE</scope>
</reference>
<dbReference type="EMBL" id="UOEB01000111">
    <property type="protein sequence ID" value="VAV83888.1"/>
    <property type="molecule type" value="Genomic_DNA"/>
</dbReference>